<dbReference type="EMBL" id="CM047897">
    <property type="protein sequence ID" value="KAJ0112851.1"/>
    <property type="molecule type" value="Genomic_DNA"/>
</dbReference>
<keyword evidence="2" id="KW-1185">Reference proteome</keyword>
<gene>
    <name evidence="1" type="ORF">Patl1_03469</name>
</gene>
<proteinExistence type="predicted"/>
<reference evidence="2" key="1">
    <citation type="journal article" date="2023" name="G3 (Bethesda)">
        <title>Genome assembly and association tests identify interacting loci associated with vigor, precocity, and sex in interspecific pistachio rootstocks.</title>
        <authorList>
            <person name="Palmer W."/>
            <person name="Jacygrad E."/>
            <person name="Sagayaradj S."/>
            <person name="Cavanaugh K."/>
            <person name="Han R."/>
            <person name="Bertier L."/>
            <person name="Beede B."/>
            <person name="Kafkas S."/>
            <person name="Golino D."/>
            <person name="Preece J."/>
            <person name="Michelmore R."/>
        </authorList>
    </citation>
    <scope>NUCLEOTIDE SEQUENCE [LARGE SCALE GENOMIC DNA]</scope>
</reference>
<accession>A0ACC1CB25</accession>
<protein>
    <submittedName>
        <fullName evidence="1">Uncharacterized protein</fullName>
    </submittedName>
</protein>
<organism evidence="1 2">
    <name type="scientific">Pistacia atlantica</name>
    <dbReference type="NCBI Taxonomy" id="434234"/>
    <lineage>
        <taxon>Eukaryota</taxon>
        <taxon>Viridiplantae</taxon>
        <taxon>Streptophyta</taxon>
        <taxon>Embryophyta</taxon>
        <taxon>Tracheophyta</taxon>
        <taxon>Spermatophyta</taxon>
        <taxon>Magnoliopsida</taxon>
        <taxon>eudicotyledons</taxon>
        <taxon>Gunneridae</taxon>
        <taxon>Pentapetalae</taxon>
        <taxon>rosids</taxon>
        <taxon>malvids</taxon>
        <taxon>Sapindales</taxon>
        <taxon>Anacardiaceae</taxon>
        <taxon>Pistacia</taxon>
    </lineage>
</organism>
<evidence type="ECO:0000313" key="1">
    <source>
        <dbReference type="EMBL" id="KAJ0112851.1"/>
    </source>
</evidence>
<comment type="caution">
    <text evidence="1">The sequence shown here is derived from an EMBL/GenBank/DDBJ whole genome shotgun (WGS) entry which is preliminary data.</text>
</comment>
<dbReference type="Proteomes" id="UP001164250">
    <property type="component" value="Chromosome 1"/>
</dbReference>
<evidence type="ECO:0000313" key="2">
    <source>
        <dbReference type="Proteomes" id="UP001164250"/>
    </source>
</evidence>
<sequence length="571" mass="63995">MSTKVHVGIEMEDHTASGDAVSHRNYAQVFGDKVRRFPGLLWHSTCKFGGFLNNYLERFDQRVWKFLGSWWHTIWEVGEEDYRRVIHALKVGVALTLVSQLYLIDPLYKRFDDSGIWAVMTVVVVLEFNAGATFYKGLNRGLGTFSAGFLGCFIEYISDASGHIFRAVFISVAVCLVGAGATYMRFVPSIKKNYDYGVVIFLLTFNLITLSSYRVDNVLNIAKERFYTIGIGCGICLCMTLLIFPIWSGQDLHNSTVTKLEGLAKSIEACVKEYFNDNDTEGVGQDIDDIIYQGYRAVLDSKSNDETLAVYASWEPRHAKHKIPCNQYLKLGTVLRQFGYTVVALHGCLQTEIQTPKSVRALFKDPCIRLACEVSKALKELASSVKNHRHCSPEILSDHLHEAIEDLNTAIKSQPRLFLGADENHAGNMLALAAAHAAQKQQKEKEAKISLSSVKTDSSALLEWKTKSKTDPSTLLEWRAKRAPEADRKTLRPQLSKIAIMSLEFSEALPFAAFASLLLEIVARLDSVIEEVEELGRVAGFKEFNHGDDRIIVTCERPSERDNHLPSHAAE</sequence>
<name>A0ACC1CB25_9ROSI</name>